<dbReference type="GO" id="GO:0009236">
    <property type="term" value="P:cobalamin biosynthetic process"/>
    <property type="evidence" value="ECO:0007669"/>
    <property type="project" value="UniProtKB-UniPathway"/>
</dbReference>
<keyword evidence="20" id="KW-0548">Nucleotidyltransferase</keyword>
<dbReference type="STRING" id="126156.SAMN05421670_1517"/>
<evidence type="ECO:0000256" key="18">
    <source>
        <dbReference type="PIRSR" id="PIRSR006135-1"/>
    </source>
</evidence>
<feature type="active site" description="GMP-histidine intermediate" evidence="18">
    <location>
        <position position="53"/>
    </location>
</feature>
<dbReference type="InterPro" id="IPR027417">
    <property type="entry name" value="P-loop_NTPase"/>
</dbReference>
<comment type="catalytic activity">
    <reaction evidence="2">
        <text>adenosylcob(III)inamide phosphate + GTP + H(+) = adenosylcob(III)inamide-GDP + diphosphate</text>
        <dbReference type="Rhea" id="RHEA:22712"/>
        <dbReference type="ChEBI" id="CHEBI:15378"/>
        <dbReference type="ChEBI" id="CHEBI:33019"/>
        <dbReference type="ChEBI" id="CHEBI:37565"/>
        <dbReference type="ChEBI" id="CHEBI:58502"/>
        <dbReference type="ChEBI" id="CHEBI:60487"/>
        <dbReference type="EC" id="2.7.7.62"/>
    </reaction>
</comment>
<dbReference type="GO" id="GO:0005525">
    <property type="term" value="F:GTP binding"/>
    <property type="evidence" value="ECO:0007669"/>
    <property type="project" value="UniProtKB-KW"/>
</dbReference>
<evidence type="ECO:0000256" key="1">
    <source>
        <dbReference type="ARBA" id="ARBA00000312"/>
    </source>
</evidence>
<comment type="catalytic activity">
    <reaction evidence="1">
        <text>adenosylcob(III)inamide + ATP = adenosylcob(III)inamide phosphate + ADP + H(+)</text>
        <dbReference type="Rhea" id="RHEA:15769"/>
        <dbReference type="ChEBI" id="CHEBI:2480"/>
        <dbReference type="ChEBI" id="CHEBI:15378"/>
        <dbReference type="ChEBI" id="CHEBI:30616"/>
        <dbReference type="ChEBI" id="CHEBI:58502"/>
        <dbReference type="ChEBI" id="CHEBI:456216"/>
        <dbReference type="EC" id="2.7.1.156"/>
    </reaction>
</comment>
<feature type="binding site" evidence="19">
    <location>
        <begin position="11"/>
        <end position="18"/>
    </location>
    <ligand>
        <name>GTP</name>
        <dbReference type="ChEBI" id="CHEBI:37565"/>
    </ligand>
</feature>
<evidence type="ECO:0000256" key="11">
    <source>
        <dbReference type="ARBA" id="ARBA00022679"/>
    </source>
</evidence>
<evidence type="ECO:0000256" key="13">
    <source>
        <dbReference type="ARBA" id="ARBA00022777"/>
    </source>
</evidence>
<organism evidence="20 21">
    <name type="scientific">Psychrobacillus psychrotolerans</name>
    <dbReference type="NCBI Taxonomy" id="126156"/>
    <lineage>
        <taxon>Bacteria</taxon>
        <taxon>Bacillati</taxon>
        <taxon>Bacillota</taxon>
        <taxon>Bacilli</taxon>
        <taxon>Bacillales</taxon>
        <taxon>Bacillaceae</taxon>
        <taxon>Psychrobacillus</taxon>
    </lineage>
</organism>
<evidence type="ECO:0000313" key="21">
    <source>
        <dbReference type="Proteomes" id="UP000198734"/>
    </source>
</evidence>
<keyword evidence="21" id="KW-1185">Reference proteome</keyword>
<dbReference type="OrthoDB" id="9799422at2"/>
<evidence type="ECO:0000256" key="8">
    <source>
        <dbReference type="ARBA" id="ARBA00012016"/>
    </source>
</evidence>
<keyword evidence="14" id="KW-0067">ATP-binding</keyword>
<evidence type="ECO:0000256" key="15">
    <source>
        <dbReference type="ARBA" id="ARBA00023134"/>
    </source>
</evidence>
<comment type="similarity">
    <text evidence="7">Belongs to the CobU/CobP family.</text>
</comment>
<dbReference type="Pfam" id="PF02283">
    <property type="entry name" value="CobU"/>
    <property type="match status" value="1"/>
</dbReference>
<keyword evidence="13 20" id="KW-0418">Kinase</keyword>
<evidence type="ECO:0000256" key="2">
    <source>
        <dbReference type="ARBA" id="ARBA00000711"/>
    </source>
</evidence>
<evidence type="ECO:0000256" key="14">
    <source>
        <dbReference type="ARBA" id="ARBA00022840"/>
    </source>
</evidence>
<evidence type="ECO:0000256" key="19">
    <source>
        <dbReference type="PIRSR" id="PIRSR006135-2"/>
    </source>
</evidence>
<keyword evidence="11 20" id="KW-0808">Transferase</keyword>
<evidence type="ECO:0000256" key="4">
    <source>
        <dbReference type="ARBA" id="ARBA00003889"/>
    </source>
</evidence>
<dbReference type="CDD" id="cd00544">
    <property type="entry name" value="CobU"/>
    <property type="match status" value="1"/>
</dbReference>
<evidence type="ECO:0000256" key="3">
    <source>
        <dbReference type="ARBA" id="ARBA00001522"/>
    </source>
</evidence>
<dbReference type="SUPFAM" id="SSF52540">
    <property type="entry name" value="P-loop containing nucleoside triphosphate hydrolases"/>
    <property type="match status" value="1"/>
</dbReference>
<dbReference type="Proteomes" id="UP000198734">
    <property type="component" value="Unassembled WGS sequence"/>
</dbReference>
<keyword evidence="10" id="KW-0169">Cobalamin biosynthesis</keyword>
<evidence type="ECO:0000256" key="16">
    <source>
        <dbReference type="ARBA" id="ARBA00029570"/>
    </source>
</evidence>
<feature type="binding site" evidence="19">
    <location>
        <position position="68"/>
    </location>
    <ligand>
        <name>GTP</name>
        <dbReference type="ChEBI" id="CHEBI:37565"/>
    </ligand>
</feature>
<name>A0A1I5XH78_9BACI</name>
<dbReference type="PANTHER" id="PTHR34848:SF1">
    <property type="entry name" value="BIFUNCTIONAL ADENOSYLCOBALAMIN BIOSYNTHESIS PROTEIN COBU"/>
    <property type="match status" value="1"/>
</dbReference>
<feature type="binding site" evidence="19">
    <location>
        <begin position="37"/>
        <end position="39"/>
    </location>
    <ligand>
        <name>GTP</name>
        <dbReference type="ChEBI" id="CHEBI:37565"/>
    </ligand>
</feature>
<comment type="pathway">
    <text evidence="5">Cofactor biosynthesis; adenosylcobalamin biosynthesis; adenosylcobalamin from cob(II)yrinate a,c-diamide: step 6/7.</text>
</comment>
<comment type="catalytic activity">
    <reaction evidence="3">
        <text>adenosylcob(III)inamide + GTP = adenosylcob(III)inamide phosphate + GDP + H(+)</text>
        <dbReference type="Rhea" id="RHEA:15765"/>
        <dbReference type="ChEBI" id="CHEBI:2480"/>
        <dbReference type="ChEBI" id="CHEBI:15378"/>
        <dbReference type="ChEBI" id="CHEBI:37565"/>
        <dbReference type="ChEBI" id="CHEBI:58189"/>
        <dbReference type="ChEBI" id="CHEBI:58502"/>
        <dbReference type="EC" id="2.7.1.156"/>
    </reaction>
</comment>
<dbReference type="AlphaFoldDB" id="A0A1I5XH78"/>
<evidence type="ECO:0000256" key="17">
    <source>
        <dbReference type="ARBA" id="ARBA00030571"/>
    </source>
</evidence>
<proteinExistence type="inferred from homology"/>
<reference evidence="21" key="1">
    <citation type="submission" date="2016-10" db="EMBL/GenBank/DDBJ databases">
        <authorList>
            <person name="Varghese N."/>
            <person name="Submissions S."/>
        </authorList>
    </citation>
    <scope>NUCLEOTIDE SEQUENCE [LARGE SCALE GENOMIC DNA]</scope>
    <source>
        <strain evidence="21">DSM 11706</strain>
    </source>
</reference>
<evidence type="ECO:0000256" key="9">
    <source>
        <dbReference type="ARBA" id="ARBA00012523"/>
    </source>
</evidence>
<comment type="function">
    <text evidence="4">Catalyzes ATP-dependent phosphorylation of adenosylcobinamide and addition of GMP to adenosylcobinamide phosphate.</text>
</comment>
<dbReference type="EC" id="2.7.1.156" evidence="8"/>
<dbReference type="PIRSF" id="PIRSF006135">
    <property type="entry name" value="CobU"/>
    <property type="match status" value="1"/>
</dbReference>
<evidence type="ECO:0000256" key="12">
    <source>
        <dbReference type="ARBA" id="ARBA00022741"/>
    </source>
</evidence>
<feature type="binding site" evidence="19">
    <location>
        <position position="89"/>
    </location>
    <ligand>
        <name>GTP</name>
        <dbReference type="ChEBI" id="CHEBI:37565"/>
    </ligand>
</feature>
<evidence type="ECO:0000256" key="6">
    <source>
        <dbReference type="ARBA" id="ARBA00005159"/>
    </source>
</evidence>
<dbReference type="RefSeq" id="WP_093535809.1">
    <property type="nucleotide sequence ID" value="NZ_CP183885.1"/>
</dbReference>
<protein>
    <recommendedName>
        <fullName evidence="16">Adenosylcobinamide kinase</fullName>
        <ecNumber evidence="8">2.7.1.156</ecNumber>
        <ecNumber evidence="9">2.7.7.62</ecNumber>
    </recommendedName>
    <alternativeName>
        <fullName evidence="17">Adenosylcobinamide-phosphate guanylyltransferase</fullName>
    </alternativeName>
</protein>
<dbReference type="EMBL" id="FOXU01000002">
    <property type="protein sequence ID" value="SFQ31329.1"/>
    <property type="molecule type" value="Genomic_DNA"/>
</dbReference>
<dbReference type="EC" id="2.7.7.62" evidence="9"/>
<evidence type="ECO:0000256" key="10">
    <source>
        <dbReference type="ARBA" id="ARBA00022573"/>
    </source>
</evidence>
<dbReference type="InterPro" id="IPR003203">
    <property type="entry name" value="CobU/CobP"/>
</dbReference>
<sequence>MVRGKLIFITGGVRSGKSSFAEHYLMDRLAKRNVYIASGVAVDNEMSERIKRHQDDRENYLVEWITIEQPSHFEQVLPHIQKGDGILWDCVTTWLANELYDGQMESVEEQLYETIDQLLEKAKLVVIVSNEVLDEPLSNYEDTALYQSWIGRIHQKLVAMADHAFEMEYGLSHQWK</sequence>
<gene>
    <name evidence="20" type="ORF">SAMN05421670_1517</name>
</gene>
<dbReference type="GO" id="GO:0043752">
    <property type="term" value="F:adenosylcobinamide kinase activity"/>
    <property type="evidence" value="ECO:0007669"/>
    <property type="project" value="UniProtKB-EC"/>
</dbReference>
<comment type="pathway">
    <text evidence="6">Cofactor biosynthesis; adenosylcobalamin biosynthesis; adenosylcobalamin from cob(II)yrinate a,c-diamide: step 5/7.</text>
</comment>
<accession>A0A1I5XH78</accession>
<dbReference type="PANTHER" id="PTHR34848">
    <property type="match status" value="1"/>
</dbReference>
<keyword evidence="15 19" id="KW-0342">GTP-binding</keyword>
<dbReference type="UniPathway" id="UPA00148">
    <property type="reaction ID" value="UER00236"/>
</dbReference>
<evidence type="ECO:0000256" key="5">
    <source>
        <dbReference type="ARBA" id="ARBA00004692"/>
    </source>
</evidence>
<keyword evidence="12 19" id="KW-0547">Nucleotide-binding</keyword>
<dbReference type="Gene3D" id="3.40.50.300">
    <property type="entry name" value="P-loop containing nucleotide triphosphate hydrolases"/>
    <property type="match status" value="1"/>
</dbReference>
<dbReference type="GO" id="GO:0008820">
    <property type="term" value="F:cobinamide phosphate guanylyltransferase activity"/>
    <property type="evidence" value="ECO:0007669"/>
    <property type="project" value="UniProtKB-EC"/>
</dbReference>
<dbReference type="GO" id="GO:0005524">
    <property type="term" value="F:ATP binding"/>
    <property type="evidence" value="ECO:0007669"/>
    <property type="project" value="UniProtKB-KW"/>
</dbReference>
<evidence type="ECO:0000313" key="20">
    <source>
        <dbReference type="EMBL" id="SFQ31329.1"/>
    </source>
</evidence>
<evidence type="ECO:0000256" key="7">
    <source>
        <dbReference type="ARBA" id="ARBA00007490"/>
    </source>
</evidence>